<evidence type="ECO:0000313" key="7">
    <source>
        <dbReference type="EMBL" id="VDL87269.1"/>
    </source>
</evidence>
<dbReference type="GO" id="GO:0004521">
    <property type="term" value="F:RNA endonuclease activity"/>
    <property type="evidence" value="ECO:0007669"/>
    <property type="project" value="InterPro"/>
</dbReference>
<organism evidence="7 8">
    <name type="scientific">Nippostrongylus brasiliensis</name>
    <name type="common">Rat hookworm</name>
    <dbReference type="NCBI Taxonomy" id="27835"/>
    <lineage>
        <taxon>Eukaryota</taxon>
        <taxon>Metazoa</taxon>
        <taxon>Ecdysozoa</taxon>
        <taxon>Nematoda</taxon>
        <taxon>Chromadorea</taxon>
        <taxon>Rhabditida</taxon>
        <taxon>Rhabditina</taxon>
        <taxon>Rhabditomorpha</taxon>
        <taxon>Strongyloidea</taxon>
        <taxon>Heligmosomidae</taxon>
        <taxon>Nippostrongylus</taxon>
    </lineage>
</organism>
<evidence type="ECO:0000256" key="4">
    <source>
        <dbReference type="ARBA" id="ARBA00022989"/>
    </source>
</evidence>
<comment type="similarity">
    <text evidence="2">Belongs to the RNase K family.</text>
</comment>
<evidence type="ECO:0000313" key="8">
    <source>
        <dbReference type="Proteomes" id="UP000271162"/>
    </source>
</evidence>
<comment type="subcellular location">
    <subcellularLocation>
        <location evidence="1">Membrane</location>
        <topology evidence="1">Multi-pass membrane protein</topology>
    </subcellularLocation>
</comment>
<dbReference type="PANTHER" id="PTHR31733">
    <property type="entry name" value="RIBONUCLEASE KAPPA"/>
    <property type="match status" value="1"/>
</dbReference>
<protein>
    <submittedName>
        <fullName evidence="7">Uncharacterized protein</fullName>
    </submittedName>
</protein>
<keyword evidence="8" id="KW-1185">Reference proteome</keyword>
<evidence type="ECO:0000256" key="3">
    <source>
        <dbReference type="ARBA" id="ARBA00022692"/>
    </source>
</evidence>
<name>A0A3P7BL23_NIPBR</name>
<keyword evidence="4 6" id="KW-1133">Transmembrane helix</keyword>
<keyword evidence="5 6" id="KW-0472">Membrane</keyword>
<dbReference type="EMBL" id="UYSL01028028">
    <property type="protein sequence ID" value="VDL87269.1"/>
    <property type="molecule type" value="Genomic_DNA"/>
</dbReference>
<evidence type="ECO:0000256" key="5">
    <source>
        <dbReference type="ARBA" id="ARBA00023136"/>
    </source>
</evidence>
<accession>A0A3P7BL23</accession>
<evidence type="ECO:0000256" key="2">
    <source>
        <dbReference type="ARBA" id="ARBA00008458"/>
    </source>
</evidence>
<dbReference type="InterPro" id="IPR026770">
    <property type="entry name" value="RNase_K"/>
</dbReference>
<sequence length="143" mass="16247">MLSCISRLLRFRLTPSALKNLRDSVPDTLEKELLREYGIPLENVVDFEERCAEVQQQFDDLIAIPASDWTTMRKVCPLLGPKASAFCMVMSVWGIIFLVLLGVFFYLQAVTLFPDLHFSEESREGGHADLIFSQTLIVVLYMG</sequence>
<keyword evidence="3 6" id="KW-0812">Transmembrane</keyword>
<dbReference type="GO" id="GO:0016020">
    <property type="term" value="C:membrane"/>
    <property type="evidence" value="ECO:0007669"/>
    <property type="project" value="UniProtKB-SubCell"/>
</dbReference>
<dbReference type="Proteomes" id="UP000271162">
    <property type="component" value="Unassembled WGS sequence"/>
</dbReference>
<feature type="transmembrane region" description="Helical" evidence="6">
    <location>
        <begin position="83"/>
        <end position="106"/>
    </location>
</feature>
<evidence type="ECO:0000256" key="6">
    <source>
        <dbReference type="SAM" id="Phobius"/>
    </source>
</evidence>
<gene>
    <name evidence="7" type="ORF">NBR_LOCUS22426</name>
</gene>
<evidence type="ECO:0000256" key="1">
    <source>
        <dbReference type="ARBA" id="ARBA00004141"/>
    </source>
</evidence>
<reference evidence="7 8" key="1">
    <citation type="submission" date="2018-11" db="EMBL/GenBank/DDBJ databases">
        <authorList>
            <consortium name="Pathogen Informatics"/>
        </authorList>
    </citation>
    <scope>NUCLEOTIDE SEQUENCE [LARGE SCALE GENOMIC DNA]</scope>
</reference>
<dbReference type="AlphaFoldDB" id="A0A3P7BL23"/>
<proteinExistence type="inferred from homology"/>